<dbReference type="RefSeq" id="WP_243992201.1">
    <property type="nucleotide sequence ID" value="NZ_JALHLE010000007.1"/>
</dbReference>
<evidence type="ECO:0000256" key="2">
    <source>
        <dbReference type="SAM" id="SignalP"/>
    </source>
</evidence>
<dbReference type="EMBL" id="JALHLE010000007">
    <property type="protein sequence ID" value="MCJ2178302.1"/>
    <property type="molecule type" value="Genomic_DNA"/>
</dbReference>
<keyword evidence="4" id="KW-1185">Reference proteome</keyword>
<proteinExistence type="predicted"/>
<name>A0ABT0AZU3_9SPHN</name>
<evidence type="ECO:0000256" key="1">
    <source>
        <dbReference type="SAM" id="MobiDB-lite"/>
    </source>
</evidence>
<feature type="compositionally biased region" description="Low complexity" evidence="1">
    <location>
        <begin position="126"/>
        <end position="137"/>
    </location>
</feature>
<evidence type="ECO:0000313" key="4">
    <source>
        <dbReference type="Proteomes" id="UP001162880"/>
    </source>
</evidence>
<comment type="caution">
    <text evidence="3">The sequence shown here is derived from an EMBL/GenBank/DDBJ whole genome shotgun (WGS) entry which is preliminary data.</text>
</comment>
<protein>
    <submittedName>
        <fullName evidence="3">DUF4198 domain-containing protein</fullName>
    </submittedName>
</protein>
<accession>A0ABT0AZU3</accession>
<evidence type="ECO:0000313" key="3">
    <source>
        <dbReference type="EMBL" id="MCJ2178302.1"/>
    </source>
</evidence>
<reference evidence="3" key="1">
    <citation type="submission" date="2022-03" db="EMBL/GenBank/DDBJ databases">
        <title>Identification of a novel bacterium isolated from mangrove sediments.</title>
        <authorList>
            <person name="Pan X."/>
        </authorList>
    </citation>
    <scope>NUCLEOTIDE SEQUENCE</scope>
    <source>
        <strain evidence="3">B2580</strain>
    </source>
</reference>
<dbReference type="InterPro" id="IPR019613">
    <property type="entry name" value="DUF4198"/>
</dbReference>
<keyword evidence="2" id="KW-0732">Signal</keyword>
<gene>
    <name evidence="3" type="ORF">MTR64_06985</name>
</gene>
<feature type="region of interest" description="Disordered" evidence="1">
    <location>
        <begin position="126"/>
        <end position="168"/>
    </location>
</feature>
<dbReference type="Proteomes" id="UP001162880">
    <property type="component" value="Unassembled WGS sequence"/>
</dbReference>
<feature type="chain" id="PRO_5047096254" evidence="2">
    <location>
        <begin position="24"/>
        <end position="315"/>
    </location>
</feature>
<organism evidence="3 4">
    <name type="scientific">Novosphingobium album</name>
    <name type="common">ex Hu et al. 2023</name>
    <dbReference type="NCBI Taxonomy" id="2930093"/>
    <lineage>
        <taxon>Bacteria</taxon>
        <taxon>Pseudomonadati</taxon>
        <taxon>Pseudomonadota</taxon>
        <taxon>Alphaproteobacteria</taxon>
        <taxon>Sphingomonadales</taxon>
        <taxon>Sphingomonadaceae</taxon>
        <taxon>Novosphingobium</taxon>
    </lineage>
</organism>
<dbReference type="Pfam" id="PF10670">
    <property type="entry name" value="DUF4198"/>
    <property type="match status" value="1"/>
</dbReference>
<feature type="signal peptide" evidence="2">
    <location>
        <begin position="1"/>
        <end position="23"/>
    </location>
</feature>
<feature type="compositionally biased region" description="Gly residues" evidence="1">
    <location>
        <begin position="138"/>
        <end position="153"/>
    </location>
</feature>
<sequence>MRFNSLLAATAAVCSAIATPALAHSQWLLPSTTILSGTGNGVTVDAGASTSPFFADHVAMNLDDVKVWEADGTEGKIDNPARGRYRSTFDVMVDKPGTWKIGVEQSSVSGSFMLDGEMWRVGSMRGRPPMGAGLRPGAPGGEAPGGRPGQGGPGGPPPEGGRGRFDPAHVLATPADIPANATDVKLSERISRNFIFVTADAPTMTVFKPVGKGLEMEPITHPGSLVADEEGQFRFLVDGKPAAGVAVTVVPGGKRFREAEEAQELKTGADGVLHVKWPIPGMYWLSAELDDHHPGDPRAAERRMSYTTTLEVVAP</sequence>